<dbReference type="AlphaFoldDB" id="A0A7X0ECQ4"/>
<evidence type="ECO:0000256" key="5">
    <source>
        <dbReference type="RuleBase" id="RU362125"/>
    </source>
</evidence>
<evidence type="ECO:0000259" key="8">
    <source>
        <dbReference type="Pfam" id="PF12806"/>
    </source>
</evidence>
<dbReference type="InterPro" id="IPR036250">
    <property type="entry name" value="AcylCo_DH-like_C"/>
</dbReference>
<dbReference type="Gene3D" id="1.20.140.10">
    <property type="entry name" value="Butyryl-CoA Dehydrogenase, subunit A, domain 3"/>
    <property type="match status" value="1"/>
</dbReference>
<dbReference type="EMBL" id="JACIIZ010000006">
    <property type="protein sequence ID" value="MBB6251908.1"/>
    <property type="molecule type" value="Genomic_DNA"/>
</dbReference>
<keyword evidence="4 5" id="KW-0274">FAD</keyword>
<dbReference type="InterPro" id="IPR025878">
    <property type="entry name" value="Acyl-CoA_dh-like_C_dom"/>
</dbReference>
<comment type="cofactor">
    <cofactor evidence="1 5">
        <name>FAD</name>
        <dbReference type="ChEBI" id="CHEBI:57692"/>
    </cofactor>
</comment>
<dbReference type="InterPro" id="IPR037069">
    <property type="entry name" value="AcylCoA_DH/ox_N_sf"/>
</dbReference>
<comment type="caution">
    <text evidence="9">The sequence shown here is derived from an EMBL/GenBank/DDBJ whole genome shotgun (WGS) entry which is preliminary data.</text>
</comment>
<evidence type="ECO:0000256" key="2">
    <source>
        <dbReference type="ARBA" id="ARBA00009347"/>
    </source>
</evidence>
<feature type="domain" description="Acyl-CoA oxidase/dehydrogenase middle" evidence="7">
    <location>
        <begin position="164"/>
        <end position="279"/>
    </location>
</feature>
<dbReference type="Gene3D" id="1.10.540.10">
    <property type="entry name" value="Acyl-CoA dehydrogenase/oxidase, N-terminal domain"/>
    <property type="match status" value="1"/>
</dbReference>
<dbReference type="Proteomes" id="UP000539175">
    <property type="component" value="Unassembled WGS sequence"/>
</dbReference>
<evidence type="ECO:0000256" key="1">
    <source>
        <dbReference type="ARBA" id="ARBA00001974"/>
    </source>
</evidence>
<feature type="domain" description="Acyl-CoA dehydrogenase/oxidase C-terminal" evidence="6">
    <location>
        <begin position="302"/>
        <end position="466"/>
    </location>
</feature>
<dbReference type="RefSeq" id="WP_184800771.1">
    <property type="nucleotide sequence ID" value="NZ_JACIIZ010000006.1"/>
</dbReference>
<proteinExistence type="inferred from homology"/>
<dbReference type="PANTHER" id="PTHR42803:SF3">
    <property type="entry name" value="ACYL-COA DEHYDROGENASE-RELATED"/>
    <property type="match status" value="1"/>
</dbReference>
<evidence type="ECO:0000259" key="7">
    <source>
        <dbReference type="Pfam" id="PF02770"/>
    </source>
</evidence>
<dbReference type="PANTHER" id="PTHR42803">
    <property type="entry name" value="ACYL-COA DEHYDROGENASE"/>
    <property type="match status" value="1"/>
</dbReference>
<evidence type="ECO:0000256" key="4">
    <source>
        <dbReference type="ARBA" id="ARBA00022827"/>
    </source>
</evidence>
<dbReference type="InterPro" id="IPR046373">
    <property type="entry name" value="Acyl-CoA_Oxase/DH_mid-dom_sf"/>
</dbReference>
<dbReference type="SUPFAM" id="SSF47203">
    <property type="entry name" value="Acyl-CoA dehydrogenase C-terminal domain-like"/>
    <property type="match status" value="1"/>
</dbReference>
<sequence length="617" mass="66192">MTTPPVRPRDLGFLLHDWLKLDSLLAYPHFQEHSRETVDAMLDIAGRVAADTFLTHYKAADQYQHEPHLVEGQVRILPAIHQALAAFAEIGMFAAPFDAEFGGLQLPQLVYSAAMAQFMAANVATSAYPMLTAGNAKLLVRYANEALVKACALPEIEGRYFGTMCLSEPQAGSSLADIATRAVPDGSDDLGARYRLFGNKMWISGGDQDASANIIHLVLAKVPGPDGKLVAGTQGISLFVVPKVLVEGSEYAGQRNDVVVAGLNHKMGYRGTANCLLNFGEGARHRPGGEAGAVGYRVGGVGQGLPIMFLMMNEARLSVGLGAAMLGYRGYRLAVDYARDRRQGRPLAARGGAPVAIIDHPDVRRLLLAQKAYAEGALALVLYCARLVDEELHGPVEGRGEAASLLGLLTPIAKTWPSEWGLAANDLAIQVHGGYGYTRDFDVEQLYRDNRLNPIHEGTTGIQGLDLMGRKTLRDDGASLAILRHRINATLDRARDLPALADFAHVLDVTWARIGALVAHLKAAGDDAASLAQATPFLSAFGHAVMAWLWLDQAVVASSLPDGGLPDGGDAEEAAFRAGKLAACRFFFETEVPRVDVWLGIVGRRSDLTQTFDPAGF</sequence>
<gene>
    <name evidence="9" type="ORF">FHS74_002468</name>
</gene>
<evidence type="ECO:0000313" key="10">
    <source>
        <dbReference type="Proteomes" id="UP000539175"/>
    </source>
</evidence>
<dbReference type="InterPro" id="IPR009100">
    <property type="entry name" value="AcylCoA_DH/oxidase_NM_dom_sf"/>
</dbReference>
<dbReference type="InterPro" id="IPR006091">
    <property type="entry name" value="Acyl-CoA_Oxase/DH_mid-dom"/>
</dbReference>
<dbReference type="Pfam" id="PF12806">
    <property type="entry name" value="Acyl-CoA_dh_C"/>
    <property type="match status" value="1"/>
</dbReference>
<dbReference type="SUPFAM" id="SSF56645">
    <property type="entry name" value="Acyl-CoA dehydrogenase NM domain-like"/>
    <property type="match status" value="1"/>
</dbReference>
<evidence type="ECO:0000259" key="6">
    <source>
        <dbReference type="Pfam" id="PF00441"/>
    </source>
</evidence>
<keyword evidence="10" id="KW-1185">Reference proteome</keyword>
<evidence type="ECO:0000256" key="3">
    <source>
        <dbReference type="ARBA" id="ARBA00022630"/>
    </source>
</evidence>
<dbReference type="InterPro" id="IPR052166">
    <property type="entry name" value="Diverse_Acyl-CoA_DH"/>
</dbReference>
<organism evidence="9 10">
    <name type="scientific">Nitrospirillum iridis</name>
    <dbReference type="NCBI Taxonomy" id="765888"/>
    <lineage>
        <taxon>Bacteria</taxon>
        <taxon>Pseudomonadati</taxon>
        <taxon>Pseudomonadota</taxon>
        <taxon>Alphaproteobacteria</taxon>
        <taxon>Rhodospirillales</taxon>
        <taxon>Azospirillaceae</taxon>
        <taxon>Nitrospirillum</taxon>
    </lineage>
</organism>
<comment type="similarity">
    <text evidence="2 5">Belongs to the acyl-CoA dehydrogenase family.</text>
</comment>
<dbReference type="InterPro" id="IPR009075">
    <property type="entry name" value="AcylCo_DH/oxidase_C"/>
</dbReference>
<dbReference type="Pfam" id="PF02770">
    <property type="entry name" value="Acyl-CoA_dh_M"/>
    <property type="match status" value="1"/>
</dbReference>
<dbReference type="GO" id="GO:0016627">
    <property type="term" value="F:oxidoreductase activity, acting on the CH-CH group of donors"/>
    <property type="evidence" value="ECO:0007669"/>
    <property type="project" value="InterPro"/>
</dbReference>
<feature type="domain" description="Acetyl-CoA dehydrogenase-like C-terminal" evidence="8">
    <location>
        <begin position="485"/>
        <end position="606"/>
    </location>
</feature>
<name>A0A7X0ECQ4_9PROT</name>
<reference evidence="9 10" key="1">
    <citation type="submission" date="2020-08" db="EMBL/GenBank/DDBJ databases">
        <title>Genomic Encyclopedia of Type Strains, Phase IV (KMG-IV): sequencing the most valuable type-strain genomes for metagenomic binning, comparative biology and taxonomic classification.</title>
        <authorList>
            <person name="Goeker M."/>
        </authorList>
    </citation>
    <scope>NUCLEOTIDE SEQUENCE [LARGE SCALE GENOMIC DNA]</scope>
    <source>
        <strain evidence="9 10">DSM 22198</strain>
    </source>
</reference>
<dbReference type="Gene3D" id="2.40.110.10">
    <property type="entry name" value="Butyryl-CoA Dehydrogenase, subunit A, domain 2"/>
    <property type="match status" value="1"/>
</dbReference>
<keyword evidence="5" id="KW-0560">Oxidoreductase</keyword>
<protein>
    <submittedName>
        <fullName evidence="9">Alkylation response protein AidB-like acyl-CoA dehydrogenase</fullName>
    </submittedName>
</protein>
<keyword evidence="3 5" id="KW-0285">Flavoprotein</keyword>
<evidence type="ECO:0000313" key="9">
    <source>
        <dbReference type="EMBL" id="MBB6251908.1"/>
    </source>
</evidence>
<dbReference type="GO" id="GO:0050660">
    <property type="term" value="F:flavin adenine dinucleotide binding"/>
    <property type="evidence" value="ECO:0007669"/>
    <property type="project" value="InterPro"/>
</dbReference>
<accession>A0A7X0ECQ4</accession>
<dbReference type="Pfam" id="PF00441">
    <property type="entry name" value="Acyl-CoA_dh_1"/>
    <property type="match status" value="1"/>
</dbReference>